<dbReference type="InterPro" id="IPR005331">
    <property type="entry name" value="Sulfotransferase"/>
</dbReference>
<feature type="region of interest" description="Disordered" evidence="1">
    <location>
        <begin position="239"/>
        <end position="265"/>
    </location>
</feature>
<proteinExistence type="predicted"/>
<sequence>MTNHDHRIAFVHIPRTAGTTFGAYLDGLYAGRDVAKFYADDAHPVVNEKLDAFRRLEAGEKASYALLRGHFVYGFDGGESGCRYVTLLREPVARLVSYYFYALKEPMNYLHTYLLQRRIGLESFLMSDASIDLDNYQVRAVSGATFGSSRERVSGAHLALAKRNLVERFAAFGLTERFDASMRRFARQFGWAPAPRERRNEGAYGRDVELGDACRAYVEEKNRFDIELYRFAQAHFESAAASGDDGRADRSADRPADHAVHTTRS</sequence>
<dbReference type="SUPFAM" id="SSF52540">
    <property type="entry name" value="P-loop containing nucleoside triphosphate hydrolases"/>
    <property type="match status" value="1"/>
</dbReference>
<dbReference type="InterPro" id="IPR027417">
    <property type="entry name" value="P-loop_NTPase"/>
</dbReference>
<accession>A0A0E1WCJ0</accession>
<dbReference type="InterPro" id="IPR053259">
    <property type="entry name" value="Golvesin-related_Golgi"/>
</dbReference>
<gene>
    <name evidence="2" type="ORF">BURPS1710A_3078</name>
</gene>
<evidence type="ECO:0000313" key="3">
    <source>
        <dbReference type="Proteomes" id="UP000001812"/>
    </source>
</evidence>
<dbReference type="PANTHER" id="PTHR32301">
    <property type="entry name" value="COUNTIN RECEPTOR CNR3-RELATED"/>
    <property type="match status" value="1"/>
</dbReference>
<dbReference type="AlphaFoldDB" id="A0A0E1WCJ0"/>
<dbReference type="GO" id="GO:0008146">
    <property type="term" value="F:sulfotransferase activity"/>
    <property type="evidence" value="ECO:0007669"/>
    <property type="project" value="InterPro"/>
</dbReference>
<name>A0A0E1WCJ0_BURPE</name>
<dbReference type="Pfam" id="PF03567">
    <property type="entry name" value="Sulfotransfer_2"/>
    <property type="match status" value="1"/>
</dbReference>
<protein>
    <recommendedName>
        <fullName evidence="4">Sulfotransferase family protein</fullName>
    </recommendedName>
</protein>
<organism evidence="2 3">
    <name type="scientific">Burkholderia pseudomallei 1710a</name>
    <dbReference type="NCBI Taxonomy" id="320371"/>
    <lineage>
        <taxon>Bacteria</taxon>
        <taxon>Pseudomonadati</taxon>
        <taxon>Pseudomonadota</taxon>
        <taxon>Betaproteobacteria</taxon>
        <taxon>Burkholderiales</taxon>
        <taxon>Burkholderiaceae</taxon>
        <taxon>Burkholderia</taxon>
        <taxon>pseudomallei group</taxon>
    </lineage>
</organism>
<dbReference type="EMBL" id="CM000832">
    <property type="protein sequence ID" value="EET10139.1"/>
    <property type="molecule type" value="Genomic_DNA"/>
</dbReference>
<evidence type="ECO:0008006" key="4">
    <source>
        <dbReference type="Google" id="ProtNLM"/>
    </source>
</evidence>
<dbReference type="GO" id="GO:0016020">
    <property type="term" value="C:membrane"/>
    <property type="evidence" value="ECO:0007669"/>
    <property type="project" value="InterPro"/>
</dbReference>
<dbReference type="Gene3D" id="3.40.50.300">
    <property type="entry name" value="P-loop containing nucleotide triphosphate hydrolases"/>
    <property type="match status" value="1"/>
</dbReference>
<evidence type="ECO:0000256" key="1">
    <source>
        <dbReference type="SAM" id="MobiDB-lite"/>
    </source>
</evidence>
<reference evidence="3" key="1">
    <citation type="submission" date="2007-08" db="EMBL/GenBank/DDBJ databases">
        <title>Annotation of Burkholderia pseudomallei 1710a.</title>
        <authorList>
            <person name="Harkins D.M."/>
            <person name="DeShazer D."/>
            <person name="Woods D.E."/>
            <person name="Brinkac L.M."/>
            <person name="Brown K.A."/>
            <person name="Hung G.C."/>
            <person name="Tuanyok A."/>
            <person name="Zhang B."/>
            <person name="Nierman W.C."/>
        </authorList>
    </citation>
    <scope>NUCLEOTIDE SEQUENCE [LARGE SCALE GENOMIC DNA]</scope>
    <source>
        <strain evidence="3">1710a</strain>
    </source>
</reference>
<dbReference type="PANTHER" id="PTHR32301:SF6">
    <property type="entry name" value="GOLVESIN-RELATED"/>
    <property type="match status" value="1"/>
</dbReference>
<dbReference type="HOGENOM" id="CLU_054547_0_0_4"/>
<dbReference type="Proteomes" id="UP000001812">
    <property type="component" value="Chromosome I"/>
</dbReference>
<reference evidence="2 3" key="2">
    <citation type="submission" date="2009-05" db="EMBL/GenBank/DDBJ databases">
        <authorList>
            <person name="Harkins D.M."/>
            <person name="DeShazer D."/>
            <person name="Woods D.E."/>
            <person name="Brinkac L.M."/>
            <person name="Brown K.A."/>
            <person name="Hung G.C."/>
            <person name="Tuanyok A."/>
            <person name="Zhang B."/>
            <person name="Nierman W.C."/>
        </authorList>
    </citation>
    <scope>NUCLEOTIDE SEQUENCE [LARGE SCALE GENOMIC DNA]</scope>
    <source>
        <strain evidence="2 3">1710a</strain>
    </source>
</reference>
<dbReference type="RefSeq" id="WP_004527329.1">
    <property type="nucleotide sequence ID" value="NZ_CM000832.1"/>
</dbReference>
<evidence type="ECO:0000313" key="2">
    <source>
        <dbReference type="EMBL" id="EET10139.1"/>
    </source>
</evidence>
<feature type="compositionally biased region" description="Basic and acidic residues" evidence="1">
    <location>
        <begin position="244"/>
        <end position="265"/>
    </location>
</feature>